<dbReference type="PANTHER" id="PTHR46093">
    <property type="entry name" value="ACYL-COA-BINDING DOMAIN-CONTAINING PROTEIN 5"/>
    <property type="match status" value="1"/>
</dbReference>
<keyword evidence="4" id="KW-0812">Transmembrane</keyword>
<reference evidence="5" key="2">
    <citation type="submission" date="2023-06" db="EMBL/GenBank/DDBJ databases">
        <authorList>
            <consortium name="Lawrence Berkeley National Laboratory"/>
            <person name="Haridas S."/>
            <person name="Hensen N."/>
            <person name="Bonometti L."/>
            <person name="Westerberg I."/>
            <person name="Brannstrom I.O."/>
            <person name="Guillou S."/>
            <person name="Cros-Aarteil S."/>
            <person name="Calhoun S."/>
            <person name="Kuo A."/>
            <person name="Mondo S."/>
            <person name="Pangilinan J."/>
            <person name="Riley R."/>
            <person name="Labutti K."/>
            <person name="Andreopoulos B."/>
            <person name="Lipzen A."/>
            <person name="Chen C."/>
            <person name="Yanf M."/>
            <person name="Daum C."/>
            <person name="Ng V."/>
            <person name="Clum A."/>
            <person name="Steindorff A."/>
            <person name="Ohm R."/>
            <person name="Martin F."/>
            <person name="Silar P."/>
            <person name="Natvig D."/>
            <person name="Lalanne C."/>
            <person name="Gautier V."/>
            <person name="Ament-Velasquez S.L."/>
            <person name="Kruys A."/>
            <person name="Hutchinson M.I."/>
            <person name="Powell A.J."/>
            <person name="Barry K."/>
            <person name="Miller A.N."/>
            <person name="Grigoriev I.V."/>
            <person name="Debuchy R."/>
            <person name="Gladieux P."/>
            <person name="Thoren M.H."/>
            <person name="Johannesson H."/>
        </authorList>
    </citation>
    <scope>NUCLEOTIDE SEQUENCE</scope>
    <source>
        <strain evidence="5">CBS 955.72</strain>
    </source>
</reference>
<accession>A0AAJ0MEC2</accession>
<gene>
    <name evidence="5" type="ORF">B0T25DRAFT_456655</name>
</gene>
<keyword evidence="4" id="KW-0472">Membrane</keyword>
<keyword evidence="2" id="KW-0677">Repeat</keyword>
<dbReference type="AlphaFoldDB" id="A0AAJ0MEC2"/>
<feature type="compositionally biased region" description="Polar residues" evidence="3">
    <location>
        <begin position="130"/>
        <end position="140"/>
    </location>
</feature>
<evidence type="ECO:0000256" key="2">
    <source>
        <dbReference type="ARBA" id="ARBA00022737"/>
    </source>
</evidence>
<dbReference type="Proteomes" id="UP001275084">
    <property type="component" value="Unassembled WGS sequence"/>
</dbReference>
<evidence type="ECO:0008006" key="7">
    <source>
        <dbReference type="Google" id="ProtNLM"/>
    </source>
</evidence>
<dbReference type="Pfam" id="PF24681">
    <property type="entry name" value="Kelch_KLHDC2_KLHL20_DRC7"/>
    <property type="match status" value="1"/>
</dbReference>
<feature type="transmembrane region" description="Helical" evidence="4">
    <location>
        <begin position="713"/>
        <end position="737"/>
    </location>
</feature>
<feature type="compositionally biased region" description="Basic and acidic residues" evidence="3">
    <location>
        <begin position="97"/>
        <end position="122"/>
    </location>
</feature>
<evidence type="ECO:0000256" key="1">
    <source>
        <dbReference type="ARBA" id="ARBA00022441"/>
    </source>
</evidence>
<protein>
    <recommendedName>
        <fullName evidence="7">Kelch repeat-containing protein</fullName>
    </recommendedName>
</protein>
<dbReference type="Gene3D" id="2.120.10.80">
    <property type="entry name" value="Kelch-type beta propeller"/>
    <property type="match status" value="2"/>
</dbReference>
<sequence>MSSVTLSKCSSDPEIPLRTGPPGPVRPRFHHQYTNDRIREGSGRPPSFQMIGKIRKDRKSVFKEIGLDDDDPRLSYLIEKEFGELTGLASPHTPRASAERRQENESDDGRSETERQGEHGQGQDDGDSLRSPTSPSSQKPWYSRLTPGRRPRIRTASSAPPPSLAGLTRLTTIALLIAVVLPGFSYYSGRDKVLLNGADAGVIHERPKGFGPVLDSRANTQTKVCKRWSQQTALLNGTLYIYGGQAKTFAEQTTDTWNNDFLALDLTKSWDISSPSLSGLTQPSGPPAVANGYLWNDFNNLFLYGGEFADNPYVEPAPESLWKYSIASKTWTEYMSPRTSAGNHSDGGDVPVQRSAEGAGLSVPELGLSWYFGGHLDLSTTPRWSNQIARVYLKSLLEFTHPSYINDGVYALADGTGAGEGGTYRNITQGGLQADSGFTERADGVLVFVPGWGEKGVLVGLAGGTADTFSETLSTLDVYDIARSEWYHQQTSGTPPSVRVNPCAVIASAPDASSFQIYLFGGQNLQPYREQVQYSDMYILSIPSFTWIKVDQSNSSPPPARAGHTCNLRDGQIVVVGGYIGTSPACESPGIFVFNATSLTWSSRFAALPHQPDLHPENSVLANSFGYKVPDAVAGVIGGNSNGGATATTPAAGPATGGPFATGKPPVFTITAAGNTATVTHWGPDATATATNPFNPGIGGTATPADDPRRPGLIAAGVIAGLAGLLALYLGYCAWLYRRQVRAYKAHLAVANRYGGSAVSGLAAFFAARRGSTSRSNSRPAAAAGEMEQRGRSHRRDLSTDTADSVAWGNMPPVEPKLFLDEQPTPESGGSSGSRRHSSGTGGQYLARPAAGWWAHEESSGSGSGSGVTPGSGTSGAVGSGIQPTPGSGESADAGAAPRRSDSGESTSSAEMLLDGQEPSFFSVVLGPRRALRVVNGLEGSVGNESE</sequence>
<feature type="region of interest" description="Disordered" evidence="3">
    <location>
        <begin position="773"/>
        <end position="915"/>
    </location>
</feature>
<organism evidence="5 6">
    <name type="scientific">Lasiosphaeria hispida</name>
    <dbReference type="NCBI Taxonomy" id="260671"/>
    <lineage>
        <taxon>Eukaryota</taxon>
        <taxon>Fungi</taxon>
        <taxon>Dikarya</taxon>
        <taxon>Ascomycota</taxon>
        <taxon>Pezizomycotina</taxon>
        <taxon>Sordariomycetes</taxon>
        <taxon>Sordariomycetidae</taxon>
        <taxon>Sordariales</taxon>
        <taxon>Lasiosphaeriaceae</taxon>
        <taxon>Lasiosphaeria</taxon>
    </lineage>
</organism>
<comment type="caution">
    <text evidence="5">The sequence shown here is derived from an EMBL/GenBank/DDBJ whole genome shotgun (WGS) entry which is preliminary data.</text>
</comment>
<evidence type="ECO:0000256" key="3">
    <source>
        <dbReference type="SAM" id="MobiDB-lite"/>
    </source>
</evidence>
<proteinExistence type="predicted"/>
<evidence type="ECO:0000256" key="4">
    <source>
        <dbReference type="SAM" id="Phobius"/>
    </source>
</evidence>
<feature type="region of interest" description="Disordered" evidence="3">
    <location>
        <begin position="1"/>
        <end position="164"/>
    </location>
</feature>
<keyword evidence="6" id="KW-1185">Reference proteome</keyword>
<name>A0AAJ0MEC2_9PEZI</name>
<feature type="compositionally biased region" description="Gly residues" evidence="3">
    <location>
        <begin position="862"/>
        <end position="879"/>
    </location>
</feature>
<dbReference type="SUPFAM" id="SSF50965">
    <property type="entry name" value="Galactose oxidase, central domain"/>
    <property type="match status" value="1"/>
</dbReference>
<feature type="compositionally biased region" description="Polar residues" evidence="3">
    <location>
        <begin position="1"/>
        <end position="10"/>
    </location>
</feature>
<dbReference type="InterPro" id="IPR011043">
    <property type="entry name" value="Gal_Oxase/kelch_b-propeller"/>
</dbReference>
<feature type="compositionally biased region" description="Basic and acidic residues" evidence="3">
    <location>
        <begin position="787"/>
        <end position="799"/>
    </location>
</feature>
<keyword evidence="4" id="KW-1133">Transmembrane helix</keyword>
<feature type="compositionally biased region" description="Basic and acidic residues" evidence="3">
    <location>
        <begin position="33"/>
        <end position="42"/>
    </location>
</feature>
<dbReference type="PANTHER" id="PTHR46093:SF18">
    <property type="entry name" value="FIBRONECTIN TYPE-III DOMAIN-CONTAINING PROTEIN"/>
    <property type="match status" value="1"/>
</dbReference>
<evidence type="ECO:0000313" key="6">
    <source>
        <dbReference type="Proteomes" id="UP001275084"/>
    </source>
</evidence>
<dbReference type="EMBL" id="JAUIQD010000004">
    <property type="protein sequence ID" value="KAK3353346.1"/>
    <property type="molecule type" value="Genomic_DNA"/>
</dbReference>
<reference evidence="5" key="1">
    <citation type="journal article" date="2023" name="Mol. Phylogenet. Evol.">
        <title>Genome-scale phylogeny and comparative genomics of the fungal order Sordariales.</title>
        <authorList>
            <person name="Hensen N."/>
            <person name="Bonometti L."/>
            <person name="Westerberg I."/>
            <person name="Brannstrom I.O."/>
            <person name="Guillou S."/>
            <person name="Cros-Aarteil S."/>
            <person name="Calhoun S."/>
            <person name="Haridas S."/>
            <person name="Kuo A."/>
            <person name="Mondo S."/>
            <person name="Pangilinan J."/>
            <person name="Riley R."/>
            <person name="LaButti K."/>
            <person name="Andreopoulos B."/>
            <person name="Lipzen A."/>
            <person name="Chen C."/>
            <person name="Yan M."/>
            <person name="Daum C."/>
            <person name="Ng V."/>
            <person name="Clum A."/>
            <person name="Steindorff A."/>
            <person name="Ohm R.A."/>
            <person name="Martin F."/>
            <person name="Silar P."/>
            <person name="Natvig D.O."/>
            <person name="Lalanne C."/>
            <person name="Gautier V."/>
            <person name="Ament-Velasquez S.L."/>
            <person name="Kruys A."/>
            <person name="Hutchinson M.I."/>
            <person name="Powell A.J."/>
            <person name="Barry K."/>
            <person name="Miller A.N."/>
            <person name="Grigoriev I.V."/>
            <person name="Debuchy R."/>
            <person name="Gladieux P."/>
            <person name="Hiltunen Thoren M."/>
            <person name="Johannesson H."/>
        </authorList>
    </citation>
    <scope>NUCLEOTIDE SEQUENCE</scope>
    <source>
        <strain evidence="5">CBS 955.72</strain>
    </source>
</reference>
<keyword evidence="1" id="KW-0880">Kelch repeat</keyword>
<evidence type="ECO:0000313" key="5">
    <source>
        <dbReference type="EMBL" id="KAK3353346.1"/>
    </source>
</evidence>
<dbReference type="InterPro" id="IPR015915">
    <property type="entry name" value="Kelch-typ_b-propeller"/>
</dbReference>